<accession>A0ABQ7SC98</accession>
<name>A0ABQ7SC98_9ACAR</name>
<dbReference type="PANTHER" id="PTHR12027">
    <property type="entry name" value="WNT RELATED"/>
    <property type="match status" value="1"/>
</dbReference>
<keyword evidence="11" id="KW-0325">Glycoprotein</keyword>
<dbReference type="PRINTS" id="PR01349">
    <property type="entry name" value="WNTPROTEIN"/>
</dbReference>
<dbReference type="InterPro" id="IPR036855">
    <property type="entry name" value="Znf_CCCH_sf"/>
</dbReference>
<dbReference type="Pfam" id="PF00642">
    <property type="entry name" value="zf-CCCH"/>
    <property type="match status" value="1"/>
</dbReference>
<evidence type="ECO:0000256" key="14">
    <source>
        <dbReference type="RuleBase" id="RU003500"/>
    </source>
</evidence>
<keyword evidence="8 13" id="KW-0863">Zinc-finger</keyword>
<evidence type="ECO:0000256" key="8">
    <source>
        <dbReference type="ARBA" id="ARBA00022771"/>
    </source>
</evidence>
<comment type="caution">
    <text evidence="17">The sequence shown here is derived from an EMBL/GenBank/DDBJ whole genome shotgun (WGS) entry which is preliminary data.</text>
</comment>
<keyword evidence="10" id="KW-1015">Disulfide bond</keyword>
<evidence type="ECO:0000256" key="1">
    <source>
        <dbReference type="ARBA" id="ARBA00004498"/>
    </source>
</evidence>
<feature type="zinc finger region" description="C3H1-type" evidence="13">
    <location>
        <begin position="19"/>
        <end position="47"/>
    </location>
</feature>
<evidence type="ECO:0000256" key="13">
    <source>
        <dbReference type="PROSITE-ProRule" id="PRU00723"/>
    </source>
</evidence>
<sequence>CHYAHGLHELRQVVKRHPKFRTEKCKNFELTGKCPFGPRCSYVHSKPDLDSMIEQLTRYVKHKRAPRPDSDDEQDENGTRRLRIKYTTPSSESTPTMDGGLTELESRDAYTNGAHSRISSFNNDENKENIEDIAAINSTPATKPRSAPPIITSQATGNVSQSESLLEILLSSIDNQHHVQLTCNSTSQSMTKRQYELCRRHSDIFDLLFGYHFKILFSDCAEKFSDLRWNCASVSNFIRRSSPFTHTKESAFIRALINAYITYNVIVACQSGYYKSCTCKYSTDVLYTSSAATINLETPILLESKSTCEYNIGFGLAFTSLLLDTEDNKHLNRAFKVLNGNYSNDLKEMALISWTRSAVNLHNNYAGRKIAQDYLQNRSTGKLNIDFQDILDLLKHIYGHGTKRVRCENLGTSNEPDLTLSTRFLDDSGQSIVVRQYRPDFSISDLLYLNRSPDFCSPLKNINFKGIKGRPCRPDKRDLAGGPVSGTCSDLCCNRGHETSLRLDLVRCNCRFKFCCRLVCEQCLKQSLAHRCL</sequence>
<keyword evidence="4" id="KW-0964">Secreted</keyword>
<feature type="non-terminal residue" evidence="17">
    <location>
        <position position="1"/>
    </location>
</feature>
<feature type="non-terminal residue" evidence="17">
    <location>
        <position position="533"/>
    </location>
</feature>
<evidence type="ECO:0000256" key="5">
    <source>
        <dbReference type="ARBA" id="ARBA00022530"/>
    </source>
</evidence>
<dbReference type="InterPro" id="IPR000571">
    <property type="entry name" value="Znf_CCCH"/>
</dbReference>
<dbReference type="EMBL" id="JAIFTH010000039">
    <property type="protein sequence ID" value="KAG9511049.1"/>
    <property type="molecule type" value="Genomic_DNA"/>
</dbReference>
<dbReference type="InterPro" id="IPR043158">
    <property type="entry name" value="Wnt_C"/>
</dbReference>
<keyword evidence="18" id="KW-1185">Reference proteome</keyword>
<evidence type="ECO:0000256" key="6">
    <source>
        <dbReference type="ARBA" id="ARBA00022687"/>
    </source>
</evidence>
<evidence type="ECO:0000256" key="2">
    <source>
        <dbReference type="ARBA" id="ARBA00005683"/>
    </source>
</evidence>
<dbReference type="Pfam" id="PF00110">
    <property type="entry name" value="wnt"/>
    <property type="match status" value="1"/>
</dbReference>
<feature type="compositionally biased region" description="Polar residues" evidence="15">
    <location>
        <begin position="87"/>
        <end position="96"/>
    </location>
</feature>
<evidence type="ECO:0000313" key="18">
    <source>
        <dbReference type="Proteomes" id="UP000825002"/>
    </source>
</evidence>
<evidence type="ECO:0000256" key="15">
    <source>
        <dbReference type="SAM" id="MobiDB-lite"/>
    </source>
</evidence>
<evidence type="ECO:0000313" key="17">
    <source>
        <dbReference type="EMBL" id="KAG9511049.1"/>
    </source>
</evidence>
<dbReference type="Gene3D" id="3.30.2460.20">
    <property type="match status" value="1"/>
</dbReference>
<comment type="function">
    <text evidence="14">Ligand for members of the frizzled family of seven transmembrane receptors.</text>
</comment>
<evidence type="ECO:0000256" key="9">
    <source>
        <dbReference type="ARBA" id="ARBA00022833"/>
    </source>
</evidence>
<comment type="subcellular location">
    <subcellularLocation>
        <location evidence="1 14">Secreted</location>
        <location evidence="1 14">Extracellular space</location>
        <location evidence="1 14">Extracellular matrix</location>
    </subcellularLocation>
</comment>
<evidence type="ECO:0000256" key="10">
    <source>
        <dbReference type="ARBA" id="ARBA00023157"/>
    </source>
</evidence>
<keyword evidence="3 14" id="KW-0217">Developmental protein</keyword>
<evidence type="ECO:0000259" key="16">
    <source>
        <dbReference type="PROSITE" id="PS50103"/>
    </source>
</evidence>
<keyword evidence="9 13" id="KW-0862">Zinc</keyword>
<feature type="region of interest" description="Disordered" evidence="15">
    <location>
        <begin position="61"/>
        <end position="100"/>
    </location>
</feature>
<evidence type="ECO:0000256" key="11">
    <source>
        <dbReference type="ARBA" id="ARBA00023180"/>
    </source>
</evidence>
<protein>
    <recommendedName>
        <fullName evidence="14">Protein Wnt</fullName>
    </recommendedName>
</protein>
<evidence type="ECO:0000256" key="7">
    <source>
        <dbReference type="ARBA" id="ARBA00022723"/>
    </source>
</evidence>
<dbReference type="SUPFAM" id="SSF90229">
    <property type="entry name" value="CCCH zinc finger"/>
    <property type="match status" value="1"/>
</dbReference>
<proteinExistence type="inferred from homology"/>
<dbReference type="SMART" id="SM00097">
    <property type="entry name" value="WNT1"/>
    <property type="match status" value="1"/>
</dbReference>
<dbReference type="InterPro" id="IPR005817">
    <property type="entry name" value="Wnt"/>
</dbReference>
<reference evidence="17 18" key="1">
    <citation type="submission" date="2020-10" db="EMBL/GenBank/DDBJ databases">
        <authorList>
            <person name="Klimov P.B."/>
            <person name="Dyachkov S.M."/>
            <person name="Chetverikov P.E."/>
        </authorList>
    </citation>
    <scope>NUCLEOTIDE SEQUENCE [LARGE SCALE GENOMIC DNA]</scope>
    <source>
        <strain evidence="17">BMOC 18-1129-001#AD2665</strain>
        <tissue evidence="17">Entire mites</tissue>
    </source>
</reference>
<organism evidence="17 18">
    <name type="scientific">Fragariocoptes setiger</name>
    <dbReference type="NCBI Taxonomy" id="1670756"/>
    <lineage>
        <taxon>Eukaryota</taxon>
        <taxon>Metazoa</taxon>
        <taxon>Ecdysozoa</taxon>
        <taxon>Arthropoda</taxon>
        <taxon>Chelicerata</taxon>
        <taxon>Arachnida</taxon>
        <taxon>Acari</taxon>
        <taxon>Acariformes</taxon>
        <taxon>Trombidiformes</taxon>
        <taxon>Prostigmata</taxon>
        <taxon>Eupodina</taxon>
        <taxon>Eriophyoidea</taxon>
        <taxon>Phytoptidae</taxon>
        <taxon>Fragariocoptes</taxon>
    </lineage>
</organism>
<feature type="domain" description="C3H1-type" evidence="16">
    <location>
        <begin position="19"/>
        <end position="47"/>
    </location>
</feature>
<keyword evidence="7 13" id="KW-0479">Metal-binding</keyword>
<gene>
    <name evidence="17" type="primary">WNT-1</name>
    <name evidence="17" type="ORF">GZH46_00399</name>
</gene>
<comment type="similarity">
    <text evidence="2 14">Belongs to the Wnt family.</text>
</comment>
<keyword evidence="5" id="KW-0272">Extracellular matrix</keyword>
<evidence type="ECO:0000256" key="3">
    <source>
        <dbReference type="ARBA" id="ARBA00022473"/>
    </source>
</evidence>
<dbReference type="Proteomes" id="UP000825002">
    <property type="component" value="Unassembled WGS sequence"/>
</dbReference>
<keyword evidence="6 14" id="KW-0879">Wnt signaling pathway</keyword>
<dbReference type="Gene3D" id="4.10.1000.10">
    <property type="entry name" value="Zinc finger, CCCH-type"/>
    <property type="match status" value="1"/>
</dbReference>
<keyword evidence="12" id="KW-0449">Lipoprotein</keyword>
<dbReference type="SMART" id="SM00356">
    <property type="entry name" value="ZnF_C3H1"/>
    <property type="match status" value="1"/>
</dbReference>
<evidence type="ECO:0000256" key="4">
    <source>
        <dbReference type="ARBA" id="ARBA00022525"/>
    </source>
</evidence>
<evidence type="ECO:0000256" key="12">
    <source>
        <dbReference type="ARBA" id="ARBA00023288"/>
    </source>
</evidence>
<dbReference type="PROSITE" id="PS50103">
    <property type="entry name" value="ZF_C3H1"/>
    <property type="match status" value="1"/>
</dbReference>
<dbReference type="PANTHER" id="PTHR12027:SF101">
    <property type="entry name" value="PROTEIN WNT-4"/>
    <property type="match status" value="1"/>
</dbReference>